<gene>
    <name evidence="2" type="ORF">QWZ15_12645</name>
</gene>
<dbReference type="Pfam" id="PF13238">
    <property type="entry name" value="AAA_18"/>
    <property type="match status" value="1"/>
</dbReference>
<dbReference type="Proteomes" id="UP001236663">
    <property type="component" value="Unassembled WGS sequence"/>
</dbReference>
<protein>
    <submittedName>
        <fullName evidence="2">AAA family ATPase</fullName>
    </submittedName>
</protein>
<proteinExistence type="predicted"/>
<feature type="compositionally biased region" description="Polar residues" evidence="1">
    <location>
        <begin position="263"/>
        <end position="276"/>
    </location>
</feature>
<dbReference type="EMBL" id="JAUFQS010000012">
    <property type="protein sequence ID" value="MDN3688684.1"/>
    <property type="molecule type" value="Genomic_DNA"/>
</dbReference>
<evidence type="ECO:0000256" key="1">
    <source>
        <dbReference type="SAM" id="MobiDB-lite"/>
    </source>
</evidence>
<accession>A0ABT8C7D8</accession>
<evidence type="ECO:0000313" key="3">
    <source>
        <dbReference type="Proteomes" id="UP001236663"/>
    </source>
</evidence>
<keyword evidence="3" id="KW-1185">Reference proteome</keyword>
<reference evidence="3" key="1">
    <citation type="journal article" date="2019" name="Int. J. Syst. Evol. Microbiol.">
        <title>The Global Catalogue of Microorganisms (GCM) 10K type strain sequencing project: providing services to taxonomists for standard genome sequencing and annotation.</title>
        <authorList>
            <consortium name="The Broad Institute Genomics Platform"/>
            <consortium name="The Broad Institute Genome Sequencing Center for Infectious Disease"/>
            <person name="Wu L."/>
            <person name="Ma J."/>
        </authorList>
    </citation>
    <scope>NUCLEOTIDE SEQUENCE [LARGE SCALE GENOMIC DNA]</scope>
    <source>
        <strain evidence="3">CECT 7706</strain>
    </source>
</reference>
<dbReference type="SUPFAM" id="SSF52540">
    <property type="entry name" value="P-loop containing nucleoside triphosphate hydrolases"/>
    <property type="match status" value="1"/>
</dbReference>
<organism evidence="2 3">
    <name type="scientific">Cyclobacterium jeungdonense</name>
    <dbReference type="NCBI Taxonomy" id="708087"/>
    <lineage>
        <taxon>Bacteria</taxon>
        <taxon>Pseudomonadati</taxon>
        <taxon>Bacteroidota</taxon>
        <taxon>Cytophagia</taxon>
        <taxon>Cytophagales</taxon>
        <taxon>Cyclobacteriaceae</taxon>
        <taxon>Cyclobacterium</taxon>
    </lineage>
</organism>
<evidence type="ECO:0000313" key="2">
    <source>
        <dbReference type="EMBL" id="MDN3688684.1"/>
    </source>
</evidence>
<dbReference type="RefSeq" id="WP_163386511.1">
    <property type="nucleotide sequence ID" value="NZ_JAUFQS010000012.1"/>
</dbReference>
<sequence length="390" mass="45777">MKTIIIVAGNMGSGKSTFCKRLIEKLPDYTYICLDDFRKKRFEDVLTEQHDPLQFEREVAAATQREFDKHDKILYETTGATRFFKDMHYRLLADRHNVFLVQIRCDPVVCLQRHRAREQNGHFHVVPQYGQGLTPEELINRYAEKTRWIRPDLTLDSETFSPDQLLSRFIRTYFPQDKVQDIQSLLDDFHYQEALDWFKRNVSGKAFVKETLSTGEDDFNRLKLKKELNEYLADLKNTPEDPAPVKPTLPGESQAKERPYQVEQGSTAASSPTYSEPTREEWAPLYKEANFLFIELEHETDEDKRKEMAFQILDLMDQVQELWDKADFVKKYGQLPDFDKSGIENLSEAQMTKRINTLRTYISKAKKGKLKAEKIPEWEAEKKELENALQ</sequence>
<dbReference type="Gene3D" id="3.40.50.300">
    <property type="entry name" value="P-loop containing nucleotide triphosphate hydrolases"/>
    <property type="match status" value="1"/>
</dbReference>
<feature type="region of interest" description="Disordered" evidence="1">
    <location>
        <begin position="234"/>
        <end position="279"/>
    </location>
</feature>
<dbReference type="InterPro" id="IPR027417">
    <property type="entry name" value="P-loop_NTPase"/>
</dbReference>
<comment type="caution">
    <text evidence="2">The sequence shown here is derived from an EMBL/GenBank/DDBJ whole genome shotgun (WGS) entry which is preliminary data.</text>
</comment>
<name>A0ABT8C7D8_9BACT</name>